<sequence>MNRNELRKADINLMVVFETLMQERNVTRVAEKLFLGQPTISAALNRLRNL</sequence>
<evidence type="ECO:0000313" key="6">
    <source>
        <dbReference type="EMBL" id="EGH12578.1"/>
    </source>
</evidence>
<keyword evidence="2" id="KW-0805">Transcription regulation</keyword>
<keyword evidence="3" id="KW-0238">DNA-binding</keyword>
<keyword evidence="4" id="KW-0804">Transcription</keyword>
<protein>
    <submittedName>
        <fullName evidence="6">LysR family transcriptional regulator</fullName>
    </submittedName>
</protein>
<organism evidence="6 7">
    <name type="scientific">Pseudomonas savastanoi pv. glycinea str. race 4</name>
    <dbReference type="NCBI Taxonomy" id="875330"/>
    <lineage>
        <taxon>Bacteria</taxon>
        <taxon>Pseudomonadati</taxon>
        <taxon>Pseudomonadota</taxon>
        <taxon>Gammaproteobacteria</taxon>
        <taxon>Pseudomonadales</taxon>
        <taxon>Pseudomonadaceae</taxon>
        <taxon>Pseudomonas</taxon>
    </lineage>
</organism>
<dbReference type="InterPro" id="IPR050389">
    <property type="entry name" value="LysR-type_TF"/>
</dbReference>
<dbReference type="PANTHER" id="PTHR30118:SF15">
    <property type="entry name" value="TRANSCRIPTIONAL REGULATORY PROTEIN"/>
    <property type="match status" value="1"/>
</dbReference>
<dbReference type="GO" id="GO:0003700">
    <property type="term" value="F:DNA-binding transcription factor activity"/>
    <property type="evidence" value="ECO:0007669"/>
    <property type="project" value="InterPro"/>
</dbReference>
<dbReference type="EMBL" id="ADWY01000550">
    <property type="protein sequence ID" value="EGH12578.1"/>
    <property type="molecule type" value="Genomic_DNA"/>
</dbReference>
<feature type="domain" description="HTH lysR-type" evidence="5">
    <location>
        <begin position="10"/>
        <end position="50"/>
    </location>
</feature>
<dbReference type="GO" id="GO:0003677">
    <property type="term" value="F:DNA binding"/>
    <property type="evidence" value="ECO:0007669"/>
    <property type="project" value="UniProtKB-KW"/>
</dbReference>
<proteinExistence type="inferred from homology"/>
<evidence type="ECO:0000256" key="4">
    <source>
        <dbReference type="ARBA" id="ARBA00023163"/>
    </source>
</evidence>
<feature type="non-terminal residue" evidence="6">
    <location>
        <position position="50"/>
    </location>
</feature>
<dbReference type="PANTHER" id="PTHR30118">
    <property type="entry name" value="HTH-TYPE TRANSCRIPTIONAL REGULATOR LEUO-RELATED"/>
    <property type="match status" value="1"/>
</dbReference>
<evidence type="ECO:0000259" key="5">
    <source>
        <dbReference type="PROSITE" id="PS50931"/>
    </source>
</evidence>
<comment type="similarity">
    <text evidence="1">Belongs to the LysR transcriptional regulatory family.</text>
</comment>
<gene>
    <name evidence="6" type="ORF">Pgy4_12661</name>
</gene>
<dbReference type="InterPro" id="IPR036388">
    <property type="entry name" value="WH-like_DNA-bd_sf"/>
</dbReference>
<dbReference type="InterPro" id="IPR036390">
    <property type="entry name" value="WH_DNA-bd_sf"/>
</dbReference>
<evidence type="ECO:0000313" key="7">
    <source>
        <dbReference type="Proteomes" id="UP000005466"/>
    </source>
</evidence>
<dbReference type="Proteomes" id="UP000005466">
    <property type="component" value="Unassembled WGS sequence"/>
</dbReference>
<accession>F3C4H5</accession>
<evidence type="ECO:0000256" key="1">
    <source>
        <dbReference type="ARBA" id="ARBA00009437"/>
    </source>
</evidence>
<dbReference type="Gene3D" id="1.10.10.10">
    <property type="entry name" value="Winged helix-like DNA-binding domain superfamily/Winged helix DNA-binding domain"/>
    <property type="match status" value="1"/>
</dbReference>
<dbReference type="InterPro" id="IPR000847">
    <property type="entry name" value="LysR_HTH_N"/>
</dbReference>
<dbReference type="AlphaFoldDB" id="F3C4H5"/>
<evidence type="ECO:0000256" key="3">
    <source>
        <dbReference type="ARBA" id="ARBA00023125"/>
    </source>
</evidence>
<dbReference type="Pfam" id="PF00126">
    <property type="entry name" value="HTH_1"/>
    <property type="match status" value="1"/>
</dbReference>
<name>F3C4H5_PSESG</name>
<evidence type="ECO:0000256" key="2">
    <source>
        <dbReference type="ARBA" id="ARBA00023015"/>
    </source>
</evidence>
<dbReference type="PROSITE" id="PS50931">
    <property type="entry name" value="HTH_LYSR"/>
    <property type="match status" value="1"/>
</dbReference>
<dbReference type="SUPFAM" id="SSF46785">
    <property type="entry name" value="Winged helix' DNA-binding domain"/>
    <property type="match status" value="1"/>
</dbReference>
<dbReference type="HOGENOM" id="CLU_214637_0_0_6"/>
<comment type="caution">
    <text evidence="6">The sequence shown here is derived from an EMBL/GenBank/DDBJ whole genome shotgun (WGS) entry which is preliminary data.</text>
</comment>
<reference evidence="6 7" key="1">
    <citation type="journal article" date="2011" name="PLoS Pathog.">
        <title>Dynamic evolution of pathogenicity revealed by sequencing and comparative genomics of 19 Pseudomonas syringae isolates.</title>
        <authorList>
            <person name="Baltrus D.A."/>
            <person name="Nishimura M.T."/>
            <person name="Romanchuk A."/>
            <person name="Chang J.H."/>
            <person name="Mukhtar M.S."/>
            <person name="Cherkis K."/>
            <person name="Roach J."/>
            <person name="Grant S.R."/>
            <person name="Jones C.D."/>
            <person name="Dangl J.L."/>
        </authorList>
    </citation>
    <scope>NUCLEOTIDE SEQUENCE [LARGE SCALE GENOMIC DNA]</scope>
    <source>
        <strain evidence="7">race 4</strain>
    </source>
</reference>